<dbReference type="InterPro" id="IPR001387">
    <property type="entry name" value="Cro/C1-type_HTH"/>
</dbReference>
<dbReference type="EMBL" id="SDPQ02000003">
    <property type="protein sequence ID" value="KAA1395116.1"/>
    <property type="molecule type" value="Genomic_DNA"/>
</dbReference>
<dbReference type="SMART" id="SM00530">
    <property type="entry name" value="HTH_XRE"/>
    <property type="match status" value="1"/>
</dbReference>
<dbReference type="GO" id="GO:0003677">
    <property type="term" value="F:DNA binding"/>
    <property type="evidence" value="ECO:0007669"/>
    <property type="project" value="InterPro"/>
</dbReference>
<gene>
    <name evidence="3" type="ORF">ESP70_013135</name>
</gene>
<dbReference type="Gene3D" id="1.10.10.2910">
    <property type="match status" value="1"/>
</dbReference>
<accession>A0A5M4F9N0</accession>
<dbReference type="OrthoDB" id="9794834at2"/>
<dbReference type="AlphaFoldDB" id="A0A5M4F9N0"/>
<dbReference type="InterPro" id="IPR052345">
    <property type="entry name" value="Rad_response_metalloprotease"/>
</dbReference>
<name>A0A5M4F9N0_9ACTN</name>
<sequence>MNFTSEGAATVEWLPYKPDVVLPPGDTLLETIEAIGLTQKELATRTGLSAKHINQIVKGDAPLTHETAVLLERVTGIGARFWNALESEFRDSLARSATAEVPSVANEWLKSFPLPHLRALGVINATMREPEALVEQLLEFFGVASIAAWRALWANPEVAYLKSPSLESISGAAAAWLRLGEIEAQRAECEPYDRDRLKAALPALRALTPLPTAIAIPQAVELAAACGVAVVLIPEVPGARASGATRWASPSKAVVQLSDRGKRSDKIWFAFFHELAHVLLHGKRDYFFDEEIGEDSTDAKEVEANEYARTLLVPREFETLLESAKSASDVRSIARQLGVAPSVIAGRLQRDRSDFRFASTVFESFKIEDLEP</sequence>
<evidence type="ECO:0000259" key="2">
    <source>
        <dbReference type="PROSITE" id="PS50943"/>
    </source>
</evidence>
<dbReference type="InterPro" id="IPR010982">
    <property type="entry name" value="Lambda_DNA-bd_dom_sf"/>
</dbReference>
<dbReference type="PANTHER" id="PTHR43236">
    <property type="entry name" value="ANTITOXIN HIGA1"/>
    <property type="match status" value="1"/>
</dbReference>
<proteinExistence type="inferred from homology"/>
<dbReference type="CDD" id="cd00093">
    <property type="entry name" value="HTH_XRE"/>
    <property type="match status" value="1"/>
</dbReference>
<reference evidence="3" key="1">
    <citation type="submission" date="2019-09" db="EMBL/GenBank/DDBJ databases">
        <authorList>
            <person name="Li J."/>
        </authorList>
    </citation>
    <scope>NUCLEOTIDE SEQUENCE [LARGE SCALE GENOMIC DNA]</scope>
    <source>
        <strain evidence="3">JCM 14732</strain>
    </source>
</reference>
<keyword evidence="4" id="KW-1185">Reference proteome</keyword>
<dbReference type="PANTHER" id="PTHR43236:SF1">
    <property type="entry name" value="BLL7220 PROTEIN"/>
    <property type="match status" value="1"/>
</dbReference>
<evidence type="ECO:0000313" key="3">
    <source>
        <dbReference type="EMBL" id="KAA1395116.1"/>
    </source>
</evidence>
<dbReference type="Pfam" id="PF06114">
    <property type="entry name" value="Peptidase_M78"/>
    <property type="match status" value="1"/>
</dbReference>
<protein>
    <submittedName>
        <fullName evidence="3">ImmA/IrrE family metallo-endopeptidase</fullName>
    </submittedName>
</protein>
<dbReference type="InterPro" id="IPR010359">
    <property type="entry name" value="IrrE_HExxH"/>
</dbReference>
<organism evidence="3 4">
    <name type="scientific">Aeromicrobium ginsengisoli</name>
    <dbReference type="NCBI Taxonomy" id="363867"/>
    <lineage>
        <taxon>Bacteria</taxon>
        <taxon>Bacillati</taxon>
        <taxon>Actinomycetota</taxon>
        <taxon>Actinomycetes</taxon>
        <taxon>Propionibacteriales</taxon>
        <taxon>Nocardioidaceae</taxon>
        <taxon>Aeromicrobium</taxon>
    </lineage>
</organism>
<evidence type="ECO:0000256" key="1">
    <source>
        <dbReference type="ARBA" id="ARBA00007227"/>
    </source>
</evidence>
<dbReference type="Proteomes" id="UP000380867">
    <property type="component" value="Unassembled WGS sequence"/>
</dbReference>
<dbReference type="RefSeq" id="WP_149689787.1">
    <property type="nucleotide sequence ID" value="NZ_SDPQ02000003.1"/>
</dbReference>
<dbReference type="SUPFAM" id="SSF47413">
    <property type="entry name" value="lambda repressor-like DNA-binding domains"/>
    <property type="match status" value="1"/>
</dbReference>
<dbReference type="PROSITE" id="PS50943">
    <property type="entry name" value="HTH_CROC1"/>
    <property type="match status" value="1"/>
</dbReference>
<dbReference type="Pfam" id="PF01381">
    <property type="entry name" value="HTH_3"/>
    <property type="match status" value="1"/>
</dbReference>
<feature type="domain" description="HTH cro/C1-type" evidence="2">
    <location>
        <begin position="36"/>
        <end position="82"/>
    </location>
</feature>
<comment type="similarity">
    <text evidence="1">Belongs to the short-chain fatty acyl-CoA assimilation regulator (ScfR) family.</text>
</comment>
<evidence type="ECO:0000313" key="4">
    <source>
        <dbReference type="Proteomes" id="UP000380867"/>
    </source>
</evidence>
<comment type="caution">
    <text evidence="3">The sequence shown here is derived from an EMBL/GenBank/DDBJ whole genome shotgun (WGS) entry which is preliminary data.</text>
</comment>
<dbReference type="Gene3D" id="1.10.260.40">
    <property type="entry name" value="lambda repressor-like DNA-binding domains"/>
    <property type="match status" value="1"/>
</dbReference>